<organism evidence="1 2">
    <name type="scientific">Actinoplanes sichuanensis</name>
    <dbReference type="NCBI Taxonomy" id="512349"/>
    <lineage>
        <taxon>Bacteria</taxon>
        <taxon>Bacillati</taxon>
        <taxon>Actinomycetota</taxon>
        <taxon>Actinomycetes</taxon>
        <taxon>Micromonosporales</taxon>
        <taxon>Micromonosporaceae</taxon>
        <taxon>Actinoplanes</taxon>
    </lineage>
</organism>
<evidence type="ECO:0000313" key="1">
    <source>
        <dbReference type="EMBL" id="MFD1374125.1"/>
    </source>
</evidence>
<protein>
    <submittedName>
        <fullName evidence="1">Uncharacterized protein</fullName>
    </submittedName>
</protein>
<comment type="caution">
    <text evidence="1">The sequence shown here is derived from an EMBL/GenBank/DDBJ whole genome shotgun (WGS) entry which is preliminary data.</text>
</comment>
<evidence type="ECO:0000313" key="2">
    <source>
        <dbReference type="Proteomes" id="UP001597183"/>
    </source>
</evidence>
<keyword evidence="2" id="KW-1185">Reference proteome</keyword>
<accession>A0ABW4ATQ7</accession>
<sequence length="227" mass="24533">MGALAGVAAVVLTIIGFPKDSPPAGAIQSGNDNVSIQGGNNNCIQCAVDRDPSSPAPPQPPPAYGAYDRIKDLTGTITVDVPAEWNSRRSNGWHASMSPYHRDVNVGPGLNAAVNVDDWIDGIMPVPGVFIGTSERMIRDGITLDRLASVFSPSGCRSGPARPYRIARLGLDGLLREWTCNGGHQWIDIALEQPDRHYLMNLQATIVSDRDRAAFERIAQSLDIRHR</sequence>
<dbReference type="Proteomes" id="UP001597183">
    <property type="component" value="Unassembled WGS sequence"/>
</dbReference>
<gene>
    <name evidence="1" type="ORF">ACFQ5G_53105</name>
</gene>
<name>A0ABW4ATQ7_9ACTN</name>
<reference evidence="2" key="1">
    <citation type="journal article" date="2019" name="Int. J. Syst. Evol. Microbiol.">
        <title>The Global Catalogue of Microorganisms (GCM) 10K type strain sequencing project: providing services to taxonomists for standard genome sequencing and annotation.</title>
        <authorList>
            <consortium name="The Broad Institute Genomics Platform"/>
            <consortium name="The Broad Institute Genome Sequencing Center for Infectious Disease"/>
            <person name="Wu L."/>
            <person name="Ma J."/>
        </authorList>
    </citation>
    <scope>NUCLEOTIDE SEQUENCE [LARGE SCALE GENOMIC DNA]</scope>
    <source>
        <strain evidence="2">CCM 7526</strain>
    </source>
</reference>
<dbReference type="RefSeq" id="WP_317794273.1">
    <property type="nucleotide sequence ID" value="NZ_AP028461.1"/>
</dbReference>
<proteinExistence type="predicted"/>
<dbReference type="EMBL" id="JBHTMK010000079">
    <property type="protein sequence ID" value="MFD1374125.1"/>
    <property type="molecule type" value="Genomic_DNA"/>
</dbReference>